<gene>
    <name evidence="2" type="ORF">Glove_393g25</name>
</gene>
<evidence type="ECO:0000313" key="2">
    <source>
        <dbReference type="EMBL" id="RHZ57148.1"/>
    </source>
</evidence>
<feature type="compositionally biased region" description="Low complexity" evidence="1">
    <location>
        <begin position="58"/>
        <end position="67"/>
    </location>
</feature>
<proteinExistence type="predicted"/>
<name>A0A397H5G4_9GLOM</name>
<accession>A0A397H5G4</accession>
<feature type="compositionally biased region" description="Basic and acidic residues" evidence="1">
    <location>
        <begin position="1"/>
        <end position="15"/>
    </location>
</feature>
<sequence length="77" mass="8953">MAAGELQEKEILNKEEQEETPPLKPEETRERASILPPKKNKLRVRNRETLGITRIWNPTNTTTTTTRLELRTPTPPY</sequence>
<evidence type="ECO:0000313" key="3">
    <source>
        <dbReference type="Proteomes" id="UP000266861"/>
    </source>
</evidence>
<dbReference type="EMBL" id="PQFF01000351">
    <property type="protein sequence ID" value="RHZ57148.1"/>
    <property type="molecule type" value="Genomic_DNA"/>
</dbReference>
<dbReference type="AlphaFoldDB" id="A0A397H5G4"/>
<dbReference type="Proteomes" id="UP000266861">
    <property type="component" value="Unassembled WGS sequence"/>
</dbReference>
<feature type="region of interest" description="Disordered" evidence="1">
    <location>
        <begin position="58"/>
        <end position="77"/>
    </location>
</feature>
<reference evidence="2 3" key="1">
    <citation type="submission" date="2018-08" db="EMBL/GenBank/DDBJ databases">
        <title>Genome and evolution of the arbuscular mycorrhizal fungus Diversispora epigaea (formerly Glomus versiforme) and its bacterial endosymbionts.</title>
        <authorList>
            <person name="Sun X."/>
            <person name="Fei Z."/>
            <person name="Harrison M."/>
        </authorList>
    </citation>
    <scope>NUCLEOTIDE SEQUENCE [LARGE SCALE GENOMIC DNA]</scope>
    <source>
        <strain evidence="2 3">IT104</strain>
    </source>
</reference>
<feature type="region of interest" description="Disordered" evidence="1">
    <location>
        <begin position="1"/>
        <end position="40"/>
    </location>
</feature>
<evidence type="ECO:0000256" key="1">
    <source>
        <dbReference type="SAM" id="MobiDB-lite"/>
    </source>
</evidence>
<keyword evidence="3" id="KW-1185">Reference proteome</keyword>
<protein>
    <submittedName>
        <fullName evidence="2">Uncharacterized protein</fullName>
    </submittedName>
</protein>
<comment type="caution">
    <text evidence="2">The sequence shown here is derived from an EMBL/GenBank/DDBJ whole genome shotgun (WGS) entry which is preliminary data.</text>
</comment>
<organism evidence="2 3">
    <name type="scientific">Diversispora epigaea</name>
    <dbReference type="NCBI Taxonomy" id="1348612"/>
    <lineage>
        <taxon>Eukaryota</taxon>
        <taxon>Fungi</taxon>
        <taxon>Fungi incertae sedis</taxon>
        <taxon>Mucoromycota</taxon>
        <taxon>Glomeromycotina</taxon>
        <taxon>Glomeromycetes</taxon>
        <taxon>Diversisporales</taxon>
        <taxon>Diversisporaceae</taxon>
        <taxon>Diversispora</taxon>
    </lineage>
</organism>